<feature type="region of interest" description="Disordered" evidence="1">
    <location>
        <begin position="204"/>
        <end position="248"/>
    </location>
</feature>
<comment type="caution">
    <text evidence="2">The sequence shown here is derived from an EMBL/GenBank/DDBJ whole genome shotgun (WGS) entry which is preliminary data.</text>
</comment>
<evidence type="ECO:0000256" key="1">
    <source>
        <dbReference type="SAM" id="MobiDB-lite"/>
    </source>
</evidence>
<evidence type="ECO:0000313" key="3">
    <source>
        <dbReference type="Proteomes" id="UP000736335"/>
    </source>
</evidence>
<feature type="region of interest" description="Disordered" evidence="1">
    <location>
        <begin position="264"/>
        <end position="303"/>
    </location>
</feature>
<name>A0A9P6L774_9AGAM</name>
<feature type="region of interest" description="Disordered" evidence="1">
    <location>
        <begin position="485"/>
        <end position="585"/>
    </location>
</feature>
<reference evidence="2" key="1">
    <citation type="journal article" date="2020" name="Nat. Commun.">
        <title>Large-scale genome sequencing of mycorrhizal fungi provides insights into the early evolution of symbiotic traits.</title>
        <authorList>
            <person name="Miyauchi S."/>
            <person name="Kiss E."/>
            <person name="Kuo A."/>
            <person name="Drula E."/>
            <person name="Kohler A."/>
            <person name="Sanchez-Garcia M."/>
            <person name="Morin E."/>
            <person name="Andreopoulos B."/>
            <person name="Barry K.W."/>
            <person name="Bonito G."/>
            <person name="Buee M."/>
            <person name="Carver A."/>
            <person name="Chen C."/>
            <person name="Cichocki N."/>
            <person name="Clum A."/>
            <person name="Culley D."/>
            <person name="Crous P.W."/>
            <person name="Fauchery L."/>
            <person name="Girlanda M."/>
            <person name="Hayes R.D."/>
            <person name="Keri Z."/>
            <person name="LaButti K."/>
            <person name="Lipzen A."/>
            <person name="Lombard V."/>
            <person name="Magnuson J."/>
            <person name="Maillard F."/>
            <person name="Murat C."/>
            <person name="Nolan M."/>
            <person name="Ohm R.A."/>
            <person name="Pangilinan J."/>
            <person name="Pereira M.F."/>
            <person name="Perotto S."/>
            <person name="Peter M."/>
            <person name="Pfister S."/>
            <person name="Riley R."/>
            <person name="Sitrit Y."/>
            <person name="Stielow J.B."/>
            <person name="Szollosi G."/>
            <person name="Zifcakova L."/>
            <person name="Stursova M."/>
            <person name="Spatafora J.W."/>
            <person name="Tedersoo L."/>
            <person name="Vaario L.M."/>
            <person name="Yamada A."/>
            <person name="Yan M."/>
            <person name="Wang P."/>
            <person name="Xu J."/>
            <person name="Bruns T."/>
            <person name="Baldrian P."/>
            <person name="Vilgalys R."/>
            <person name="Dunand C."/>
            <person name="Henrissat B."/>
            <person name="Grigoriev I.V."/>
            <person name="Hibbett D."/>
            <person name="Nagy L.G."/>
            <person name="Martin F.M."/>
        </authorList>
    </citation>
    <scope>NUCLEOTIDE SEQUENCE</scope>
    <source>
        <strain evidence="2">UH-Tt-Lm1</strain>
    </source>
</reference>
<organism evidence="2 3">
    <name type="scientific">Thelephora terrestris</name>
    <dbReference type="NCBI Taxonomy" id="56493"/>
    <lineage>
        <taxon>Eukaryota</taxon>
        <taxon>Fungi</taxon>
        <taxon>Dikarya</taxon>
        <taxon>Basidiomycota</taxon>
        <taxon>Agaricomycotina</taxon>
        <taxon>Agaricomycetes</taxon>
        <taxon>Thelephorales</taxon>
        <taxon>Thelephoraceae</taxon>
        <taxon>Thelephora</taxon>
    </lineage>
</organism>
<sequence>MAPKHPPHWDLYRDQMSLYQSESGHALWQTIPVADSKRIQPGDVGYVRKGRFHLLFSASLSPDKACDVPQSFEILNVRKIHLHPPYLLRRLNPLPALRSDSRGGEGALLLTKYPTYRENVERVGDFEEYIRKHYDSWVEFARQNGHGGGGDLNPVLVTGVDRTRDFVMLCYSKDDEDVLDCEFTTPIPGVTDYGKWNKTGLVHTNHGPQTLRSPLPTDPTQATVPTQATDPTQTMDPTSSRNSDPEPISDQFFWIPRVIKASAGPHELGGGRYDDDGSPLEAPRGSDPDPDPETPPSLSDGDGCSAISLDTESNAVVHNIRAGGRDDFDVIADYVFQNSNAESVLLHHKDIALLRKLGSSTDLSTLVFEARPSIVVDTDGVGTIKPETDLSAGTWYGGVMAPTISSVPSGNRQQAANTMAPLEPQPSSHYQQNIPDSAQESTTDASDPVSKSIAPVFGDPMPNWSHTGPQLSGAFPNHSHGFRDGNIMGLLNTEGKGKQASLPMESPPGQVGPQKQDKMEQAMTPDEESDVDSPYRGGVHRGKSQQGAMVDSRKDKKPPEIKSVPPFVKDPVNGQSQIPESQRMT</sequence>
<evidence type="ECO:0000313" key="2">
    <source>
        <dbReference type="EMBL" id="KAF9785279.1"/>
    </source>
</evidence>
<feature type="compositionally biased region" description="Polar residues" evidence="1">
    <location>
        <begin position="425"/>
        <end position="445"/>
    </location>
</feature>
<dbReference type="AlphaFoldDB" id="A0A9P6L774"/>
<keyword evidence="3" id="KW-1185">Reference proteome</keyword>
<feature type="compositionally biased region" description="Polar residues" evidence="1">
    <location>
        <begin position="573"/>
        <end position="585"/>
    </location>
</feature>
<feature type="region of interest" description="Disordered" evidence="1">
    <location>
        <begin position="421"/>
        <end position="452"/>
    </location>
</feature>
<dbReference type="OrthoDB" id="2804412at2759"/>
<feature type="compositionally biased region" description="Basic and acidic residues" evidence="1">
    <location>
        <begin position="551"/>
        <end position="560"/>
    </location>
</feature>
<protein>
    <submittedName>
        <fullName evidence="2">Uncharacterized protein</fullName>
    </submittedName>
</protein>
<reference evidence="2" key="2">
    <citation type="submission" date="2020-11" db="EMBL/GenBank/DDBJ databases">
        <authorList>
            <consortium name="DOE Joint Genome Institute"/>
            <person name="Kuo A."/>
            <person name="Miyauchi S."/>
            <person name="Kiss E."/>
            <person name="Drula E."/>
            <person name="Kohler A."/>
            <person name="Sanchez-Garcia M."/>
            <person name="Andreopoulos B."/>
            <person name="Barry K.W."/>
            <person name="Bonito G."/>
            <person name="Buee M."/>
            <person name="Carver A."/>
            <person name="Chen C."/>
            <person name="Cichocki N."/>
            <person name="Clum A."/>
            <person name="Culley D."/>
            <person name="Crous P.W."/>
            <person name="Fauchery L."/>
            <person name="Girlanda M."/>
            <person name="Hayes R."/>
            <person name="Keri Z."/>
            <person name="Labutti K."/>
            <person name="Lipzen A."/>
            <person name="Lombard V."/>
            <person name="Magnuson J."/>
            <person name="Maillard F."/>
            <person name="Morin E."/>
            <person name="Murat C."/>
            <person name="Nolan M."/>
            <person name="Ohm R."/>
            <person name="Pangilinan J."/>
            <person name="Pereira M."/>
            <person name="Perotto S."/>
            <person name="Peter M."/>
            <person name="Riley R."/>
            <person name="Sitrit Y."/>
            <person name="Stielow B."/>
            <person name="Szollosi G."/>
            <person name="Zifcakova L."/>
            <person name="Stursova M."/>
            <person name="Spatafora J.W."/>
            <person name="Tedersoo L."/>
            <person name="Vaario L.-M."/>
            <person name="Yamada A."/>
            <person name="Yan M."/>
            <person name="Wang P."/>
            <person name="Xu J."/>
            <person name="Bruns T."/>
            <person name="Baldrian P."/>
            <person name="Vilgalys R."/>
            <person name="Henrissat B."/>
            <person name="Grigoriev I.V."/>
            <person name="Hibbett D."/>
            <person name="Nagy L.G."/>
            <person name="Martin F.M."/>
        </authorList>
    </citation>
    <scope>NUCLEOTIDE SEQUENCE</scope>
    <source>
        <strain evidence="2">UH-Tt-Lm1</strain>
    </source>
</reference>
<feature type="compositionally biased region" description="Polar residues" evidence="1">
    <location>
        <begin position="206"/>
        <end position="242"/>
    </location>
</feature>
<dbReference type="EMBL" id="WIUZ02000007">
    <property type="protein sequence ID" value="KAF9785279.1"/>
    <property type="molecule type" value="Genomic_DNA"/>
</dbReference>
<dbReference type="Proteomes" id="UP000736335">
    <property type="component" value="Unassembled WGS sequence"/>
</dbReference>
<proteinExistence type="predicted"/>
<accession>A0A9P6L774</accession>
<gene>
    <name evidence="2" type="ORF">BJ322DRAFT_1020835</name>
</gene>